<dbReference type="EMBL" id="UGKT01000001">
    <property type="protein sequence ID" value="STT04751.1"/>
    <property type="molecule type" value="Genomic_DNA"/>
</dbReference>
<dbReference type="AlphaFoldDB" id="A0A332ZRW6"/>
<keyword evidence="1" id="KW-0812">Transmembrane</keyword>
<dbReference type="Proteomes" id="UP000255518">
    <property type="component" value="Unassembled WGS sequence"/>
</dbReference>
<organism evidence="2 3">
    <name type="scientific">Klebsiella pneumoniae</name>
    <dbReference type="NCBI Taxonomy" id="573"/>
    <lineage>
        <taxon>Bacteria</taxon>
        <taxon>Pseudomonadati</taxon>
        <taxon>Pseudomonadota</taxon>
        <taxon>Gammaproteobacteria</taxon>
        <taxon>Enterobacterales</taxon>
        <taxon>Enterobacteriaceae</taxon>
        <taxon>Klebsiella/Raoultella group</taxon>
        <taxon>Klebsiella</taxon>
        <taxon>Klebsiella pneumoniae complex</taxon>
    </lineage>
</organism>
<reference evidence="2 3" key="1">
    <citation type="submission" date="2018-06" db="EMBL/GenBank/DDBJ databases">
        <authorList>
            <consortium name="Pathogen Informatics"/>
            <person name="Doyle S."/>
        </authorList>
    </citation>
    <scope>NUCLEOTIDE SEQUENCE [LARGE SCALE GENOMIC DNA]</scope>
    <source>
        <strain evidence="2 3">NCTC13443</strain>
    </source>
</reference>
<keyword evidence="1" id="KW-1133">Transmembrane helix</keyword>
<accession>A0A332ZRW6</accession>
<evidence type="ECO:0000313" key="3">
    <source>
        <dbReference type="Proteomes" id="UP000255518"/>
    </source>
</evidence>
<proteinExistence type="predicted"/>
<gene>
    <name evidence="2" type="ORF">NCTC13443_04847</name>
</gene>
<protein>
    <submittedName>
        <fullName evidence="2">Uncharacterized protein</fullName>
    </submittedName>
</protein>
<feature type="transmembrane region" description="Helical" evidence="1">
    <location>
        <begin position="6"/>
        <end position="27"/>
    </location>
</feature>
<sequence length="38" mass="4357">MSHIEIIHLIDSYVLLATHIISLIIVCRKLIADLSRRS</sequence>
<name>A0A332ZRW6_KLEPN</name>
<evidence type="ECO:0000256" key="1">
    <source>
        <dbReference type="SAM" id="Phobius"/>
    </source>
</evidence>
<evidence type="ECO:0000313" key="2">
    <source>
        <dbReference type="EMBL" id="STT04751.1"/>
    </source>
</evidence>
<keyword evidence="1" id="KW-0472">Membrane</keyword>